<evidence type="ECO:0000313" key="2">
    <source>
        <dbReference type="EMBL" id="RMS84994.1"/>
    </source>
</evidence>
<organism evidence="2 3">
    <name type="scientific">Pseudomonas savastanoi</name>
    <name type="common">Pseudomonas syringae pv. savastanoi</name>
    <dbReference type="NCBI Taxonomy" id="29438"/>
    <lineage>
        <taxon>Bacteria</taxon>
        <taxon>Pseudomonadati</taxon>
        <taxon>Pseudomonadota</taxon>
        <taxon>Gammaproteobacteria</taxon>
        <taxon>Pseudomonadales</taxon>
        <taxon>Pseudomonadaceae</taxon>
        <taxon>Pseudomonas</taxon>
    </lineage>
</organism>
<gene>
    <name evidence="2" type="ORF">ALP60_200132</name>
</gene>
<accession>A0A3M5GEV1</accession>
<dbReference type="Proteomes" id="UP000268887">
    <property type="component" value="Unassembled WGS sequence"/>
</dbReference>
<protein>
    <submittedName>
        <fullName evidence="2">Uncharacterized protein</fullName>
    </submittedName>
</protein>
<dbReference type="AlphaFoldDB" id="A0A3M5GEV1"/>
<feature type="region of interest" description="Disordered" evidence="1">
    <location>
        <begin position="1"/>
        <end position="24"/>
    </location>
</feature>
<dbReference type="EMBL" id="RBSV01000117">
    <property type="protein sequence ID" value="RMS84994.1"/>
    <property type="molecule type" value="Genomic_DNA"/>
</dbReference>
<evidence type="ECO:0000313" key="3">
    <source>
        <dbReference type="Proteomes" id="UP000268887"/>
    </source>
</evidence>
<sequence length="50" mass="5486">MPKLPVVRSRKSRVSGQPSQVAGALIPDNTQHSWRDDVGKIFNVLTSRGV</sequence>
<reference evidence="2 3" key="1">
    <citation type="submission" date="2018-08" db="EMBL/GenBank/DDBJ databases">
        <title>Recombination of ecologically and evolutionarily significant loci maintains genetic cohesion in the Pseudomonas syringae species complex.</title>
        <authorList>
            <person name="Dillon M."/>
            <person name="Thakur S."/>
            <person name="Almeida R.N.D."/>
            <person name="Weir B.S."/>
            <person name="Guttman D.S."/>
        </authorList>
    </citation>
    <scope>NUCLEOTIDE SEQUENCE [LARGE SCALE GENOMIC DNA]</scope>
    <source>
        <strain evidence="2 3">ICMP 13927</strain>
    </source>
</reference>
<comment type="caution">
    <text evidence="2">The sequence shown here is derived from an EMBL/GenBank/DDBJ whole genome shotgun (WGS) entry which is preliminary data.</text>
</comment>
<evidence type="ECO:0000256" key="1">
    <source>
        <dbReference type="SAM" id="MobiDB-lite"/>
    </source>
</evidence>
<name>A0A3M5GEV1_PSESS</name>
<proteinExistence type="predicted"/>